<keyword evidence="3 6" id="KW-0812">Transmembrane</keyword>
<comment type="similarity">
    <text evidence="2">Belongs to the sphingosine N-acyltransferase family.</text>
</comment>
<dbReference type="GO" id="GO:0046513">
    <property type="term" value="P:ceramide biosynthetic process"/>
    <property type="evidence" value="ECO:0007669"/>
    <property type="project" value="InterPro"/>
</dbReference>
<feature type="transmembrane region" description="Helical" evidence="6">
    <location>
        <begin position="245"/>
        <end position="268"/>
    </location>
</feature>
<dbReference type="PANTHER" id="PTHR12560:SF0">
    <property type="entry name" value="LD18904P"/>
    <property type="match status" value="1"/>
</dbReference>
<feature type="transmembrane region" description="Helical" evidence="6">
    <location>
        <begin position="127"/>
        <end position="151"/>
    </location>
</feature>
<dbReference type="InterPro" id="IPR016439">
    <property type="entry name" value="Lag1/Lac1-like"/>
</dbReference>
<organism evidence="9">
    <name type="scientific">Pneumocystis jirovecii</name>
    <name type="common">Human pneumocystis pneumonia agent</name>
    <dbReference type="NCBI Taxonomy" id="42068"/>
    <lineage>
        <taxon>Eukaryota</taxon>
        <taxon>Fungi</taxon>
        <taxon>Dikarya</taxon>
        <taxon>Ascomycota</taxon>
        <taxon>Taphrinomycotina</taxon>
        <taxon>Pneumocystomycetes</taxon>
        <taxon>Pneumocystaceae</taxon>
        <taxon>Pneumocystis</taxon>
    </lineage>
</organism>
<evidence type="ECO:0000313" key="9">
    <source>
        <dbReference type="Proteomes" id="UP000010422"/>
    </source>
</evidence>
<feature type="transmembrane region" description="Helical" evidence="6">
    <location>
        <begin position="196"/>
        <end position="216"/>
    </location>
</feature>
<dbReference type="PANTHER" id="PTHR12560">
    <property type="entry name" value="LONGEVITY ASSURANCE FACTOR 1 LAG1"/>
    <property type="match status" value="1"/>
</dbReference>
<dbReference type="EMBL" id="CAKM01000238">
    <property type="protein sequence ID" value="CCJ30166.1"/>
    <property type="molecule type" value="Genomic_DNA"/>
</dbReference>
<proteinExistence type="inferred from homology"/>
<evidence type="ECO:0000256" key="6">
    <source>
        <dbReference type="SAM" id="Phobius"/>
    </source>
</evidence>
<dbReference type="FunCoup" id="L0PCN8">
    <property type="interactions" value="171"/>
</dbReference>
<protein>
    <recommendedName>
        <fullName evidence="7">TLC domain-containing protein</fullName>
    </recommendedName>
</protein>
<accession>L0PCN8</accession>
<evidence type="ECO:0000256" key="2">
    <source>
        <dbReference type="ARBA" id="ARBA00009808"/>
    </source>
</evidence>
<comment type="subcellular location">
    <subcellularLocation>
        <location evidence="1">Membrane</location>
        <topology evidence="1">Multi-pass membrane protein</topology>
    </subcellularLocation>
</comment>
<keyword evidence="5 6" id="KW-0472">Membrane</keyword>
<evidence type="ECO:0000259" key="7">
    <source>
        <dbReference type="SMART" id="SM00724"/>
    </source>
</evidence>
<evidence type="ECO:0000256" key="1">
    <source>
        <dbReference type="ARBA" id="ARBA00004141"/>
    </source>
</evidence>
<dbReference type="Pfam" id="PF03798">
    <property type="entry name" value="TRAM_LAG1_CLN8"/>
    <property type="match status" value="1"/>
</dbReference>
<comment type="caution">
    <text evidence="8">The sequence shown here is derived from an EMBL/GenBank/DDBJ whole genome shotgun (WGS) entry which is preliminary data.</text>
</comment>
<dbReference type="GO" id="GO:0016020">
    <property type="term" value="C:membrane"/>
    <property type="evidence" value="ECO:0007669"/>
    <property type="project" value="UniProtKB-SubCell"/>
</dbReference>
<dbReference type="SMART" id="SM00724">
    <property type="entry name" value="TLC"/>
    <property type="match status" value="1"/>
</dbReference>
<dbReference type="VEuPathDB" id="FungiDB:PNEJI1_001671"/>
<dbReference type="InParanoid" id="L0PCN8"/>
<gene>
    <name evidence="8" type="ORF">PNEJI1_001671</name>
</gene>
<dbReference type="AlphaFoldDB" id="L0PCN8"/>
<dbReference type="Proteomes" id="UP000010422">
    <property type="component" value="Unassembled WGS sequence"/>
</dbReference>
<name>L0PCN8_PNEJI</name>
<feature type="transmembrane region" description="Helical" evidence="6">
    <location>
        <begin position="171"/>
        <end position="189"/>
    </location>
</feature>
<evidence type="ECO:0000256" key="3">
    <source>
        <dbReference type="ARBA" id="ARBA00022692"/>
    </source>
</evidence>
<dbReference type="InterPro" id="IPR006634">
    <property type="entry name" value="TLC-dom"/>
</dbReference>
<feature type="domain" description="TLC" evidence="7">
    <location>
        <begin position="121"/>
        <end position="276"/>
    </location>
</feature>
<dbReference type="PIRSF" id="PIRSF005225">
    <property type="entry name" value="LAG1_LAC1"/>
    <property type="match status" value="1"/>
</dbReference>
<feature type="transmembrane region" description="Helical" evidence="6">
    <location>
        <begin position="42"/>
        <end position="59"/>
    </location>
</feature>
<evidence type="ECO:0000313" key="8">
    <source>
        <dbReference type="EMBL" id="CCJ30166.1"/>
    </source>
</evidence>
<reference evidence="8 9" key="1">
    <citation type="journal article" date="2012" name="MBio">
        <title>De novo assembly of the Pneumocystis jirovecii genome from a single bronchoalveolar lavage fluid specimen from a patient.</title>
        <authorList>
            <person name="Cisse O.H."/>
            <person name="Pagni M."/>
            <person name="Hauser P.M."/>
        </authorList>
    </citation>
    <scope>NUCLEOTIDE SEQUENCE [LARGE SCALE GENOMIC DNA]</scope>
    <source>
        <strain evidence="8 9">SE8</strain>
    </source>
</reference>
<evidence type="ECO:0000256" key="4">
    <source>
        <dbReference type="ARBA" id="ARBA00022989"/>
    </source>
</evidence>
<keyword evidence="4 6" id="KW-1133">Transmembrane helix</keyword>
<evidence type="ECO:0000256" key="5">
    <source>
        <dbReference type="ARBA" id="ARBA00023136"/>
    </source>
</evidence>
<dbReference type="STRING" id="1209962.L0PCN8"/>
<sequence>MSKRSYKNSHRKIHRKKEFYNQSFQDFIVQNLQYLSAYQQEIALTIILVFLFIHVFIPSQNITQKLFYLSYCNVTHCTKGKDDWYFVAFWIILFSFIRESAIRYIFIPFARNNGVMIKNLNKFSEQAWCFLYYLIFWSFETYIVYNSPYWFNYKQLWIGYPHIELKKYFKWYYLVQFSFWIHQIFVLNIETRRKDYYGMLFHHIITCILIFMSYVYHFTQVGNDAGVIISHKWDPINNIFFTKKIHMSFLALLSALQFILCFWLCLIIKVTWKVITGHDAEDNRSESENDSAYDDASVPQTHLNNTELQISKSKRSKITNILE</sequence>
<feature type="transmembrane region" description="Helical" evidence="6">
    <location>
        <begin position="84"/>
        <end position="106"/>
    </location>
</feature>
<dbReference type="GO" id="GO:0050291">
    <property type="term" value="F:sphingosine N-acyltransferase activity"/>
    <property type="evidence" value="ECO:0007669"/>
    <property type="project" value="InterPro"/>
</dbReference>